<dbReference type="RefSeq" id="WP_118224233.1">
    <property type="nucleotide sequence ID" value="NZ_QRIC01000002.1"/>
</dbReference>
<comment type="caution">
    <text evidence="2">The sequence shown here is derived from an EMBL/GenBank/DDBJ whole genome shotgun (WGS) entry which is preliminary data.</text>
</comment>
<organism evidence="2 3">
    <name type="scientific">Dorea longicatena</name>
    <dbReference type="NCBI Taxonomy" id="88431"/>
    <lineage>
        <taxon>Bacteria</taxon>
        <taxon>Bacillati</taxon>
        <taxon>Bacillota</taxon>
        <taxon>Clostridia</taxon>
        <taxon>Lachnospirales</taxon>
        <taxon>Lachnospiraceae</taxon>
        <taxon>Dorea</taxon>
    </lineage>
</organism>
<reference evidence="2 3" key="1">
    <citation type="submission" date="2018-08" db="EMBL/GenBank/DDBJ databases">
        <title>A genome reference for cultivated species of the human gut microbiota.</title>
        <authorList>
            <person name="Zou Y."/>
            <person name="Xue W."/>
            <person name="Luo G."/>
        </authorList>
    </citation>
    <scope>NUCLEOTIDE SEQUENCE [LARGE SCALE GENOMIC DNA]</scope>
    <source>
        <strain evidence="2 3">AM22-22</strain>
    </source>
</reference>
<keyword evidence="1" id="KW-1133">Transmembrane helix</keyword>
<feature type="transmembrane region" description="Helical" evidence="1">
    <location>
        <begin position="7"/>
        <end position="25"/>
    </location>
</feature>
<sequence>MKKKYKCLILMIGLVFVTVVGYWGVGEYQFQKEKKLILEIQRIADLSVKKQEKNQDLKCKGAYAEVEKSVKKYTIDYTKKRNRIDKIINNTDFSQFVSVENIESDAPQFANLQKEITDTQESLDKAYDDWQKFTTEKNMLTYYKVDSDDLYYEELYLDILKEEYGLAVSYERKDYKDTIEFYDSVMKIQKEALELLKNTCGTWEIKEGNIYFQNKADEMEYQKLIEKLQKLA</sequence>
<evidence type="ECO:0000313" key="3">
    <source>
        <dbReference type="Proteomes" id="UP000284095"/>
    </source>
</evidence>
<evidence type="ECO:0000256" key="1">
    <source>
        <dbReference type="SAM" id="Phobius"/>
    </source>
</evidence>
<dbReference type="Proteomes" id="UP000284095">
    <property type="component" value="Unassembled WGS sequence"/>
</dbReference>
<name>A0A414T2K1_9FIRM</name>
<gene>
    <name evidence="2" type="ORF">DW265_02090</name>
</gene>
<evidence type="ECO:0000313" key="2">
    <source>
        <dbReference type="EMBL" id="RHG28443.1"/>
    </source>
</evidence>
<protein>
    <submittedName>
        <fullName evidence="2">Uncharacterized protein</fullName>
    </submittedName>
</protein>
<accession>A0A414T2K1</accession>
<keyword evidence="1" id="KW-0812">Transmembrane</keyword>
<keyword evidence="3" id="KW-1185">Reference proteome</keyword>
<proteinExistence type="predicted"/>
<dbReference type="EMBL" id="QRIC01000002">
    <property type="protein sequence ID" value="RHG28443.1"/>
    <property type="molecule type" value="Genomic_DNA"/>
</dbReference>
<keyword evidence="1" id="KW-0472">Membrane</keyword>
<dbReference type="AlphaFoldDB" id="A0A414T2K1"/>